<dbReference type="InterPro" id="IPR050595">
    <property type="entry name" value="Bact_response_regulator"/>
</dbReference>
<dbReference type="InterPro" id="IPR011006">
    <property type="entry name" value="CheY-like_superfamily"/>
</dbReference>
<dbReference type="AlphaFoldDB" id="A0A1B1TFB5"/>
<dbReference type="GO" id="GO:0000160">
    <property type="term" value="P:phosphorelay signal transduction system"/>
    <property type="evidence" value="ECO:0007669"/>
    <property type="project" value="InterPro"/>
</dbReference>
<dbReference type="PANTHER" id="PTHR44591:SF3">
    <property type="entry name" value="RESPONSE REGULATORY DOMAIN-CONTAINING PROTEIN"/>
    <property type="match status" value="1"/>
</dbReference>
<dbReference type="PROSITE" id="PS50110">
    <property type="entry name" value="RESPONSE_REGULATORY"/>
    <property type="match status" value="1"/>
</dbReference>
<evidence type="ECO:0000313" key="5">
    <source>
        <dbReference type="EMBL" id="ANV80969.1"/>
    </source>
</evidence>
<organism evidence="5">
    <name type="scientific">uncultured Poseidoniia archaeon</name>
    <dbReference type="NCBI Taxonomy" id="1697135"/>
    <lineage>
        <taxon>Archaea</taxon>
        <taxon>Methanobacteriati</taxon>
        <taxon>Thermoplasmatota</taxon>
        <taxon>Candidatus Poseidoniia</taxon>
        <taxon>environmental samples</taxon>
    </lineage>
</organism>
<evidence type="ECO:0000256" key="1">
    <source>
        <dbReference type="ARBA" id="ARBA00022553"/>
    </source>
</evidence>
<dbReference type="Pfam" id="PF00072">
    <property type="entry name" value="Response_reg"/>
    <property type="match status" value="1"/>
</dbReference>
<accession>A0A1B1TFB5</accession>
<protein>
    <submittedName>
        <fullName evidence="5">Putative CheY-like superfamily protein with signal receiver domain</fullName>
    </submittedName>
</protein>
<dbReference type="EMBL" id="KP211913">
    <property type="protein sequence ID" value="ANV80969.1"/>
    <property type="molecule type" value="Genomic_DNA"/>
</dbReference>
<evidence type="ECO:0000256" key="2">
    <source>
        <dbReference type="PROSITE-ProRule" id="PRU00169"/>
    </source>
</evidence>
<evidence type="ECO:0000259" key="4">
    <source>
        <dbReference type="PROSITE" id="PS50110"/>
    </source>
</evidence>
<feature type="domain" description="Response regulatory" evidence="4">
    <location>
        <begin position="3"/>
        <end position="120"/>
    </location>
</feature>
<proteinExistence type="predicted"/>
<dbReference type="CDD" id="cd00156">
    <property type="entry name" value="REC"/>
    <property type="match status" value="1"/>
</dbReference>
<dbReference type="SMART" id="SM00448">
    <property type="entry name" value="REC"/>
    <property type="match status" value="1"/>
</dbReference>
<feature type="modified residue" description="4-aspartylphosphate" evidence="2">
    <location>
        <position position="52"/>
    </location>
</feature>
<evidence type="ECO:0000256" key="3">
    <source>
        <dbReference type="SAM" id="MobiDB-lite"/>
    </source>
</evidence>
<dbReference type="Gene3D" id="3.40.50.2300">
    <property type="match status" value="1"/>
</dbReference>
<dbReference type="InterPro" id="IPR001789">
    <property type="entry name" value="Sig_transdc_resp-reg_receiver"/>
</dbReference>
<feature type="region of interest" description="Disordered" evidence="3">
    <location>
        <begin position="346"/>
        <end position="366"/>
    </location>
</feature>
<dbReference type="SUPFAM" id="SSF52172">
    <property type="entry name" value="CheY-like"/>
    <property type="match status" value="1"/>
</dbReference>
<reference evidence="5" key="1">
    <citation type="submission" date="2014-11" db="EMBL/GenBank/DDBJ databases">
        <authorList>
            <person name="Zhu J."/>
            <person name="Qi W."/>
            <person name="Song R."/>
        </authorList>
    </citation>
    <scope>NUCLEOTIDE SEQUENCE</scope>
</reference>
<reference evidence="5" key="2">
    <citation type="journal article" date="2015" name="ISME J.">
        <title>A new class of marine Euryarchaeota group II from the Mediterranean deep chlorophyll maximum.</title>
        <authorList>
            <person name="Martin-Cuadrado A.B."/>
            <person name="Garcia-Heredia I."/>
            <person name="Molto A.G."/>
            <person name="Lopez-Ubeda R."/>
            <person name="Kimes N."/>
            <person name="Lopez-Garcia P."/>
            <person name="Moreira D."/>
            <person name="Rodriguez-Valera F."/>
        </authorList>
    </citation>
    <scope>NUCLEOTIDE SEQUENCE</scope>
</reference>
<dbReference type="PANTHER" id="PTHR44591">
    <property type="entry name" value="STRESS RESPONSE REGULATOR PROTEIN 1"/>
    <property type="match status" value="1"/>
</dbReference>
<sequence length="366" mass="39956">MAKVIVADENEGRRTLLANTLEREGFDITRAGTLRQAEGTALAIMPEIVLMDGDWKSGDAIDASQRLMSDPEFAFKCRVVILSRNSGQEYLTSAAQAGVSEVIAKPIDMSLLIEQLNKHARKQFVPPPADVAGPNGGGGSFDVSMLMGDSTWALPMLKGLVSPEKINPGFIDEILVQMDEEGLEVSDTFDPAMMANMLRIALNHLVQDVSPEDLPAQVNESSEQNEEAPSFGNMSRGKTLGSGAGPSKPRKPRMTSMEEILEKQAESLGDEVVAKMDEILDEMPDLVALKRDEELFGIDLEVLKLTKLTTEVVHDLMWSLGRPGAVSDVTLITQIEDAAQMLSDVLESLPEIEEESEEKENNSEEE</sequence>
<feature type="region of interest" description="Disordered" evidence="3">
    <location>
        <begin position="214"/>
        <end position="255"/>
    </location>
</feature>
<name>A0A1B1TFB5_9ARCH</name>
<keyword evidence="1 2" id="KW-0597">Phosphoprotein</keyword>